<dbReference type="PANTHER" id="PTHR37423:SF2">
    <property type="entry name" value="MEMBRANE-BOUND LYTIC MUREIN TRANSGLYCOSYLASE C"/>
    <property type="match status" value="1"/>
</dbReference>
<dbReference type="PANTHER" id="PTHR37423">
    <property type="entry name" value="SOLUBLE LYTIC MUREIN TRANSGLYCOSYLASE-RELATED"/>
    <property type="match status" value="1"/>
</dbReference>
<dbReference type="Pfam" id="PF01464">
    <property type="entry name" value="SLT"/>
    <property type="match status" value="1"/>
</dbReference>
<organism evidence="3 4">
    <name type="scientific">Parafilimonas terrae</name>
    <dbReference type="NCBI Taxonomy" id="1465490"/>
    <lineage>
        <taxon>Bacteria</taxon>
        <taxon>Pseudomonadati</taxon>
        <taxon>Bacteroidota</taxon>
        <taxon>Chitinophagia</taxon>
        <taxon>Chitinophagales</taxon>
        <taxon>Chitinophagaceae</taxon>
        <taxon>Parafilimonas</taxon>
    </lineage>
</organism>
<evidence type="ECO:0000259" key="2">
    <source>
        <dbReference type="Pfam" id="PF01464"/>
    </source>
</evidence>
<dbReference type="OrthoDB" id="9815002at2"/>
<gene>
    <name evidence="3" type="ORF">SAMN05444277_101166</name>
</gene>
<dbReference type="Gene3D" id="1.10.530.10">
    <property type="match status" value="1"/>
</dbReference>
<protein>
    <submittedName>
        <fullName evidence="3">Transglycosylase SLT domain-containing protein</fullName>
    </submittedName>
</protein>
<dbReference type="STRING" id="1465490.SAMN05444277_101166"/>
<keyword evidence="4" id="KW-1185">Reference proteome</keyword>
<sequence>MKFIVITYLIFCASLYPSSKISAQHTIIFCGETVPANNAIVSGKLMDVIRKQVKNINMPALRKRANTYFPWIEDYLKKNNLPADLKYIPIIESGFQNLTSSAGAGGFWQLMPATARGIGLNVSESGDDRENFYKSTYAACRTLTDYYRMIRNKYNISSWVLTAAAYNFGIGNIFNAVKKQGNNDYFSMNLNAETASYVYKIIAVKELFEYPEFYMKDFGYNIFNALQNPPGHLQETQADTTAFNVMTVDVSNNDSLNNISSSKGTQQPGNVVSVAANIIGKYKKFTDGELISFQLQQDLIVKNTFNKKGNIIKGAGWMIDDRIYIDLGYEDHDVVIVSPLNGKKGILPSELKKDELIILRVQTN</sequence>
<name>A0A1I5RAX4_9BACT</name>
<evidence type="ECO:0000256" key="1">
    <source>
        <dbReference type="ARBA" id="ARBA00007734"/>
    </source>
</evidence>
<proteinExistence type="inferred from homology"/>
<reference evidence="3 4" key="1">
    <citation type="submission" date="2016-10" db="EMBL/GenBank/DDBJ databases">
        <authorList>
            <person name="de Groot N.N."/>
        </authorList>
    </citation>
    <scope>NUCLEOTIDE SEQUENCE [LARGE SCALE GENOMIC DNA]</scope>
    <source>
        <strain evidence="3 4">DSM 28286</strain>
    </source>
</reference>
<dbReference type="RefSeq" id="WP_090653540.1">
    <property type="nucleotide sequence ID" value="NZ_FOXQ01000001.1"/>
</dbReference>
<dbReference type="EMBL" id="FOXQ01000001">
    <property type="protein sequence ID" value="SFP55669.1"/>
    <property type="molecule type" value="Genomic_DNA"/>
</dbReference>
<feature type="domain" description="Transglycosylase SLT" evidence="2">
    <location>
        <begin position="71"/>
        <end position="185"/>
    </location>
</feature>
<dbReference type="AlphaFoldDB" id="A0A1I5RAX4"/>
<evidence type="ECO:0000313" key="3">
    <source>
        <dbReference type="EMBL" id="SFP55669.1"/>
    </source>
</evidence>
<dbReference type="InterPro" id="IPR023346">
    <property type="entry name" value="Lysozyme-like_dom_sf"/>
</dbReference>
<dbReference type="SUPFAM" id="SSF53955">
    <property type="entry name" value="Lysozyme-like"/>
    <property type="match status" value="1"/>
</dbReference>
<dbReference type="Proteomes" id="UP000199031">
    <property type="component" value="Unassembled WGS sequence"/>
</dbReference>
<comment type="similarity">
    <text evidence="1">Belongs to the transglycosylase Slt family.</text>
</comment>
<dbReference type="InterPro" id="IPR008258">
    <property type="entry name" value="Transglycosylase_SLT_dom_1"/>
</dbReference>
<dbReference type="CDD" id="cd16894">
    <property type="entry name" value="MltD-like"/>
    <property type="match status" value="1"/>
</dbReference>
<accession>A0A1I5RAX4</accession>
<evidence type="ECO:0000313" key="4">
    <source>
        <dbReference type="Proteomes" id="UP000199031"/>
    </source>
</evidence>